<keyword evidence="4 5" id="KW-0472">Membrane</keyword>
<name>A0A9X1JVG2_9FLAO</name>
<proteinExistence type="predicted"/>
<evidence type="ECO:0000256" key="4">
    <source>
        <dbReference type="ARBA" id="ARBA00023136"/>
    </source>
</evidence>
<feature type="domain" description="O-antigen ligase-related" evidence="6">
    <location>
        <begin position="241"/>
        <end position="388"/>
    </location>
</feature>
<dbReference type="InterPro" id="IPR007016">
    <property type="entry name" value="O-antigen_ligase-rel_domated"/>
</dbReference>
<dbReference type="InterPro" id="IPR051533">
    <property type="entry name" value="WaaL-like"/>
</dbReference>
<keyword evidence="3 5" id="KW-1133">Transmembrane helix</keyword>
<feature type="transmembrane region" description="Helical" evidence="5">
    <location>
        <begin position="206"/>
        <end position="226"/>
    </location>
</feature>
<sequence length="457" mass="51335">MKARGKSFRVKYLQLLLFHIVMALVIYQFNPAGKIFLFAIIGYFLIKIFSSGNRNDEILIAAAYITGFEVFSRMLGGVGFSYEFAKYVVIGFMLLGMFFKGFNRKSWPYVIFLLLLIPGVLFSAINLDYDSSVGNAIGFNLSGPVCLAITALYCYNRKMVKERFQEVLLALLLPIIATTTYLYVYTPNVRDVLTGTQSNFEASGGFGPNQVATILGLGVFILFSRLLIIKDRLVNIIDVVLLALICYRGIVTFSRGGMITAAVCAVLFVFFYYFRISSKEKGSLIPKIVFIVIVIGVTWLRSSFVTEGLIDKRYANQDAAGRVKEDITTGRKDLINEELQAFYDYPITGVGVGKTKEFREQITGYATATHNEVSRMLSEHGIFGLTALAILLFTPLIFRLSNKSNPYLISFLLFWLLTINHSSMRISAPAFVYGLTLISIVSFEKKDRIYRKSVITE</sequence>
<comment type="caution">
    <text evidence="7">The sequence shown here is derived from an EMBL/GenBank/DDBJ whole genome shotgun (WGS) entry which is preliminary data.</text>
</comment>
<reference evidence="7" key="1">
    <citation type="submission" date="2021-07" db="EMBL/GenBank/DDBJ databases">
        <title>Aureisphaera sp. CAU 1614 isolated from sea sediment.</title>
        <authorList>
            <person name="Kim W."/>
        </authorList>
    </citation>
    <scope>NUCLEOTIDE SEQUENCE</scope>
    <source>
        <strain evidence="7">CAU 1614</strain>
    </source>
</reference>
<evidence type="ECO:0000259" key="6">
    <source>
        <dbReference type="Pfam" id="PF04932"/>
    </source>
</evidence>
<feature type="transmembrane region" description="Helical" evidence="5">
    <location>
        <begin position="380"/>
        <end position="398"/>
    </location>
</feature>
<dbReference type="Proteomes" id="UP001138686">
    <property type="component" value="Unassembled WGS sequence"/>
</dbReference>
<dbReference type="PANTHER" id="PTHR37422">
    <property type="entry name" value="TEICHURONIC ACID BIOSYNTHESIS PROTEIN TUAE"/>
    <property type="match status" value="1"/>
</dbReference>
<gene>
    <name evidence="7" type="ORF">KXJ69_06250</name>
</gene>
<feature type="transmembrane region" description="Helical" evidence="5">
    <location>
        <begin position="426"/>
        <end position="443"/>
    </location>
</feature>
<feature type="transmembrane region" description="Helical" evidence="5">
    <location>
        <begin position="233"/>
        <end position="250"/>
    </location>
</feature>
<accession>A0A9X1JVG2</accession>
<feature type="transmembrane region" description="Helical" evidence="5">
    <location>
        <begin position="84"/>
        <end position="102"/>
    </location>
</feature>
<protein>
    <submittedName>
        <fullName evidence="7">O-antigen ligase family protein</fullName>
    </submittedName>
</protein>
<dbReference type="GO" id="GO:0016020">
    <property type="term" value="C:membrane"/>
    <property type="evidence" value="ECO:0007669"/>
    <property type="project" value="UniProtKB-SubCell"/>
</dbReference>
<organism evidence="7 8">
    <name type="scientific">Halomarinibacterium sedimenti</name>
    <dbReference type="NCBI Taxonomy" id="2857106"/>
    <lineage>
        <taxon>Bacteria</taxon>
        <taxon>Pseudomonadati</taxon>
        <taxon>Bacteroidota</taxon>
        <taxon>Flavobacteriia</taxon>
        <taxon>Flavobacteriales</taxon>
        <taxon>Flavobacteriaceae</taxon>
        <taxon>Halomarinibacterium</taxon>
    </lineage>
</organism>
<evidence type="ECO:0000256" key="3">
    <source>
        <dbReference type="ARBA" id="ARBA00022989"/>
    </source>
</evidence>
<evidence type="ECO:0000313" key="7">
    <source>
        <dbReference type="EMBL" id="MBW2937700.1"/>
    </source>
</evidence>
<dbReference type="PANTHER" id="PTHR37422:SF17">
    <property type="entry name" value="O-ANTIGEN LIGASE"/>
    <property type="match status" value="1"/>
</dbReference>
<feature type="transmembrane region" description="Helical" evidence="5">
    <location>
        <begin position="256"/>
        <end position="274"/>
    </location>
</feature>
<dbReference type="AlphaFoldDB" id="A0A9X1JVG2"/>
<feature type="transmembrane region" description="Helical" evidence="5">
    <location>
        <begin position="167"/>
        <end position="186"/>
    </location>
</feature>
<evidence type="ECO:0000256" key="2">
    <source>
        <dbReference type="ARBA" id="ARBA00022692"/>
    </source>
</evidence>
<feature type="transmembrane region" description="Helical" evidence="5">
    <location>
        <begin position="35"/>
        <end position="51"/>
    </location>
</feature>
<dbReference type="GO" id="GO:0016874">
    <property type="term" value="F:ligase activity"/>
    <property type="evidence" value="ECO:0007669"/>
    <property type="project" value="UniProtKB-KW"/>
</dbReference>
<dbReference type="Pfam" id="PF04932">
    <property type="entry name" value="Wzy_C"/>
    <property type="match status" value="1"/>
</dbReference>
<evidence type="ECO:0000256" key="5">
    <source>
        <dbReference type="SAM" id="Phobius"/>
    </source>
</evidence>
<comment type="subcellular location">
    <subcellularLocation>
        <location evidence="1">Membrane</location>
        <topology evidence="1">Multi-pass membrane protein</topology>
    </subcellularLocation>
</comment>
<feature type="transmembrane region" description="Helical" evidence="5">
    <location>
        <begin position="405"/>
        <end position="420"/>
    </location>
</feature>
<dbReference type="EMBL" id="JAHWDP010000002">
    <property type="protein sequence ID" value="MBW2937700.1"/>
    <property type="molecule type" value="Genomic_DNA"/>
</dbReference>
<evidence type="ECO:0000313" key="8">
    <source>
        <dbReference type="Proteomes" id="UP001138686"/>
    </source>
</evidence>
<evidence type="ECO:0000256" key="1">
    <source>
        <dbReference type="ARBA" id="ARBA00004141"/>
    </source>
</evidence>
<keyword evidence="7" id="KW-0436">Ligase</keyword>
<feature type="transmembrane region" description="Helical" evidence="5">
    <location>
        <begin position="133"/>
        <end position="155"/>
    </location>
</feature>
<dbReference type="RefSeq" id="WP_219052115.1">
    <property type="nucleotide sequence ID" value="NZ_JAHWDP010000002.1"/>
</dbReference>
<feature type="transmembrane region" description="Helical" evidence="5">
    <location>
        <begin position="286"/>
        <end position="304"/>
    </location>
</feature>
<feature type="transmembrane region" description="Helical" evidence="5">
    <location>
        <begin position="109"/>
        <end position="127"/>
    </location>
</feature>
<keyword evidence="8" id="KW-1185">Reference proteome</keyword>
<keyword evidence="2 5" id="KW-0812">Transmembrane</keyword>